<keyword evidence="4 7" id="KW-0255">Endonuclease</keyword>
<dbReference type="GO" id="GO:0008270">
    <property type="term" value="F:zinc ion binding"/>
    <property type="evidence" value="ECO:0007669"/>
    <property type="project" value="UniProtKB-UniRule"/>
</dbReference>
<proteinExistence type="inferred from homology"/>
<dbReference type="PANTHER" id="PTHR46986">
    <property type="entry name" value="ENDORIBONUCLEASE YBEY, CHLOROPLASTIC"/>
    <property type="match status" value="1"/>
</dbReference>
<dbReference type="InterPro" id="IPR023091">
    <property type="entry name" value="MetalPrtase_cat_dom_sf_prd"/>
</dbReference>
<keyword evidence="2 7" id="KW-0540">Nuclease</keyword>
<evidence type="ECO:0000313" key="9">
    <source>
        <dbReference type="Proteomes" id="UP000219439"/>
    </source>
</evidence>
<dbReference type="OrthoDB" id="9807740at2"/>
<keyword evidence="9" id="KW-1185">Reference proteome</keyword>
<comment type="function">
    <text evidence="7">Single strand-specific metallo-endoribonuclease involved in late-stage 70S ribosome quality control and in maturation of the 3' terminus of the 16S rRNA.</text>
</comment>
<dbReference type="Pfam" id="PF02130">
    <property type="entry name" value="YbeY"/>
    <property type="match status" value="1"/>
</dbReference>
<feature type="binding site" evidence="7">
    <location>
        <position position="133"/>
    </location>
    <ligand>
        <name>Zn(2+)</name>
        <dbReference type="ChEBI" id="CHEBI:29105"/>
        <note>catalytic</note>
    </ligand>
</feature>
<dbReference type="RefSeq" id="WP_097154325.1">
    <property type="nucleotide sequence ID" value="NZ_OBEL01000003.1"/>
</dbReference>
<name>A0A285PDZ9_9HYPH</name>
<organism evidence="8 9">
    <name type="scientific">Cohaesibacter gelatinilyticus</name>
    <dbReference type="NCBI Taxonomy" id="372072"/>
    <lineage>
        <taxon>Bacteria</taxon>
        <taxon>Pseudomonadati</taxon>
        <taxon>Pseudomonadota</taxon>
        <taxon>Alphaproteobacteria</taxon>
        <taxon>Hyphomicrobiales</taxon>
        <taxon>Cohaesibacteraceae</taxon>
    </lineage>
</organism>
<sequence length="175" mass="19542">MSLAPLETPLEKDSLIEADNWNRIENLELLISRAIDTAHAYAEQVEKIEIRQGSEVSLVFSDNETVRELNAAHRGKDQPTNVLSFPIDEEADPLGPLLGDIVFAYETVEREAEELAIEFSAHLTHLCVHGFLHLLGYDHIEWDEAEKMEAVEIAILAQLGIDNPYAGSDPLPMPD</sequence>
<keyword evidence="3 7" id="KW-0479">Metal-binding</keyword>
<evidence type="ECO:0000256" key="6">
    <source>
        <dbReference type="ARBA" id="ARBA00022833"/>
    </source>
</evidence>
<dbReference type="SUPFAM" id="SSF55486">
    <property type="entry name" value="Metalloproteases ('zincins'), catalytic domain"/>
    <property type="match status" value="1"/>
</dbReference>
<feature type="binding site" evidence="7">
    <location>
        <position position="139"/>
    </location>
    <ligand>
        <name>Zn(2+)</name>
        <dbReference type="ChEBI" id="CHEBI:29105"/>
        <note>catalytic</note>
    </ligand>
</feature>
<reference evidence="8 9" key="1">
    <citation type="submission" date="2017-09" db="EMBL/GenBank/DDBJ databases">
        <authorList>
            <person name="Ehlers B."/>
            <person name="Leendertz F.H."/>
        </authorList>
    </citation>
    <scope>NUCLEOTIDE SEQUENCE [LARGE SCALE GENOMIC DNA]</scope>
    <source>
        <strain evidence="8 9">DSM 18289</strain>
    </source>
</reference>
<protein>
    <recommendedName>
        <fullName evidence="7">Endoribonuclease YbeY</fullName>
        <ecNumber evidence="7">3.1.-.-</ecNumber>
    </recommendedName>
</protein>
<keyword evidence="7" id="KW-0698">rRNA processing</keyword>
<dbReference type="GO" id="GO:0004521">
    <property type="term" value="F:RNA endonuclease activity"/>
    <property type="evidence" value="ECO:0007669"/>
    <property type="project" value="UniProtKB-UniRule"/>
</dbReference>
<dbReference type="GO" id="GO:0006364">
    <property type="term" value="P:rRNA processing"/>
    <property type="evidence" value="ECO:0007669"/>
    <property type="project" value="UniProtKB-UniRule"/>
</dbReference>
<dbReference type="InterPro" id="IPR002036">
    <property type="entry name" value="YbeY"/>
</dbReference>
<dbReference type="HAMAP" id="MF_00009">
    <property type="entry name" value="Endoribonucl_YbeY"/>
    <property type="match status" value="1"/>
</dbReference>
<comment type="similarity">
    <text evidence="1 7">Belongs to the endoribonuclease YbeY family.</text>
</comment>
<evidence type="ECO:0000256" key="7">
    <source>
        <dbReference type="HAMAP-Rule" id="MF_00009"/>
    </source>
</evidence>
<gene>
    <name evidence="7" type="primary">ybeY</name>
    <name evidence="8" type="ORF">SAMN06265368_3070</name>
</gene>
<dbReference type="GO" id="GO:0004222">
    <property type="term" value="F:metalloendopeptidase activity"/>
    <property type="evidence" value="ECO:0007669"/>
    <property type="project" value="InterPro"/>
</dbReference>
<dbReference type="EC" id="3.1.-.-" evidence="7"/>
<keyword evidence="7" id="KW-0963">Cytoplasm</keyword>
<keyword evidence="7" id="KW-0690">Ribosome biogenesis</keyword>
<evidence type="ECO:0000256" key="4">
    <source>
        <dbReference type="ARBA" id="ARBA00022759"/>
    </source>
</evidence>
<dbReference type="EMBL" id="OBEL01000003">
    <property type="protein sequence ID" value="SNZ19974.1"/>
    <property type="molecule type" value="Genomic_DNA"/>
</dbReference>
<dbReference type="Proteomes" id="UP000219439">
    <property type="component" value="Unassembled WGS sequence"/>
</dbReference>
<comment type="cofactor">
    <cofactor evidence="7">
        <name>Zn(2+)</name>
        <dbReference type="ChEBI" id="CHEBI:29105"/>
    </cofactor>
    <text evidence="7">Binds 1 zinc ion.</text>
</comment>
<evidence type="ECO:0000256" key="2">
    <source>
        <dbReference type="ARBA" id="ARBA00022722"/>
    </source>
</evidence>
<evidence type="ECO:0000256" key="3">
    <source>
        <dbReference type="ARBA" id="ARBA00022723"/>
    </source>
</evidence>
<evidence type="ECO:0000256" key="5">
    <source>
        <dbReference type="ARBA" id="ARBA00022801"/>
    </source>
</evidence>
<dbReference type="GO" id="GO:0005737">
    <property type="term" value="C:cytoplasm"/>
    <property type="evidence" value="ECO:0007669"/>
    <property type="project" value="UniProtKB-SubCell"/>
</dbReference>
<accession>A0A285PDZ9</accession>
<dbReference type="Gene3D" id="3.40.390.30">
    <property type="entry name" value="Metalloproteases ('zincins'), catalytic domain"/>
    <property type="match status" value="1"/>
</dbReference>
<feature type="binding site" evidence="7">
    <location>
        <position position="129"/>
    </location>
    <ligand>
        <name>Zn(2+)</name>
        <dbReference type="ChEBI" id="CHEBI:29105"/>
        <note>catalytic</note>
    </ligand>
</feature>
<dbReference type="PANTHER" id="PTHR46986:SF1">
    <property type="entry name" value="ENDORIBONUCLEASE YBEY, CHLOROPLASTIC"/>
    <property type="match status" value="1"/>
</dbReference>
<keyword evidence="6 7" id="KW-0862">Zinc</keyword>
<dbReference type="NCBIfam" id="TIGR00043">
    <property type="entry name" value="rRNA maturation RNase YbeY"/>
    <property type="match status" value="1"/>
</dbReference>
<evidence type="ECO:0000313" key="8">
    <source>
        <dbReference type="EMBL" id="SNZ19974.1"/>
    </source>
</evidence>
<dbReference type="InterPro" id="IPR020549">
    <property type="entry name" value="YbeY_CS"/>
</dbReference>
<comment type="subcellular location">
    <subcellularLocation>
        <location evidence="7">Cytoplasm</location>
    </subcellularLocation>
</comment>
<evidence type="ECO:0000256" key="1">
    <source>
        <dbReference type="ARBA" id="ARBA00010875"/>
    </source>
</evidence>
<dbReference type="PROSITE" id="PS01306">
    <property type="entry name" value="UPF0054"/>
    <property type="match status" value="1"/>
</dbReference>
<keyword evidence="5 7" id="KW-0378">Hydrolase</keyword>
<dbReference type="AlphaFoldDB" id="A0A285PDZ9"/>